<dbReference type="PANTHER" id="PTHR45625">
    <property type="entry name" value="PEPTIDYL-PROLYL CIS-TRANS ISOMERASE-RELATED"/>
    <property type="match status" value="1"/>
</dbReference>
<evidence type="ECO:0000256" key="1">
    <source>
        <dbReference type="ARBA" id="ARBA00013194"/>
    </source>
</evidence>
<evidence type="ECO:0000313" key="5">
    <source>
        <dbReference type="EMBL" id="VAW16186.1"/>
    </source>
</evidence>
<protein>
    <recommendedName>
        <fullName evidence="1">peptidylprolyl isomerase</fullName>
        <ecNumber evidence="1">5.2.1.8</ecNumber>
    </recommendedName>
</protein>
<dbReference type="PROSITE" id="PS50072">
    <property type="entry name" value="CSA_PPIASE_2"/>
    <property type="match status" value="1"/>
</dbReference>
<dbReference type="SUPFAM" id="SSF50891">
    <property type="entry name" value="Cyclophilin-like"/>
    <property type="match status" value="1"/>
</dbReference>
<dbReference type="EC" id="5.2.1.8" evidence="1"/>
<proteinExistence type="predicted"/>
<keyword evidence="2" id="KW-0697">Rotamase</keyword>
<reference evidence="5" key="1">
    <citation type="submission" date="2018-06" db="EMBL/GenBank/DDBJ databases">
        <authorList>
            <person name="Zhirakovskaya E."/>
        </authorList>
    </citation>
    <scope>NUCLEOTIDE SEQUENCE</scope>
</reference>
<sequence length="205" mass="21836">MSNVSAKSGRVIPVLVFLFVGLFALLVFTLYGGQQAQAQNAANGAANQEKMPVIEMQLKTGPVIIQLRPDLAPKNVAQIITLTKQGFYDGIVFHRVIKGFMAQTGDPTGTGMGGSDLPDLKAEFTDTPFVRGTIGMARTPNPDSANSQFFIVFGDASFLNGQYSVIGQVIKGMENVDAIKKGDANANGLVVNPDKIISMRLLSGE</sequence>
<accession>A0A3B0U9Q9</accession>
<keyword evidence="3 5" id="KW-0413">Isomerase</keyword>
<evidence type="ECO:0000259" key="4">
    <source>
        <dbReference type="PROSITE" id="PS50072"/>
    </source>
</evidence>
<dbReference type="InterPro" id="IPR044666">
    <property type="entry name" value="Cyclophilin_A-like"/>
</dbReference>
<name>A0A3B0U9Q9_9ZZZZ</name>
<dbReference type="AlphaFoldDB" id="A0A3B0U9Q9"/>
<gene>
    <name evidence="5" type="ORF">MNBD_ALPHA12-467</name>
</gene>
<dbReference type="GO" id="GO:0003755">
    <property type="term" value="F:peptidyl-prolyl cis-trans isomerase activity"/>
    <property type="evidence" value="ECO:0007669"/>
    <property type="project" value="UniProtKB-KW"/>
</dbReference>
<dbReference type="InterPro" id="IPR029000">
    <property type="entry name" value="Cyclophilin-like_dom_sf"/>
</dbReference>
<organism evidence="5">
    <name type="scientific">hydrothermal vent metagenome</name>
    <dbReference type="NCBI Taxonomy" id="652676"/>
    <lineage>
        <taxon>unclassified sequences</taxon>
        <taxon>metagenomes</taxon>
        <taxon>ecological metagenomes</taxon>
    </lineage>
</organism>
<dbReference type="EMBL" id="UOEO01000046">
    <property type="protein sequence ID" value="VAW16186.1"/>
    <property type="molecule type" value="Genomic_DNA"/>
</dbReference>
<dbReference type="PRINTS" id="PR00153">
    <property type="entry name" value="CSAPPISMRASE"/>
</dbReference>
<dbReference type="CDD" id="cd00317">
    <property type="entry name" value="cyclophilin"/>
    <property type="match status" value="1"/>
</dbReference>
<dbReference type="Gene3D" id="2.40.100.10">
    <property type="entry name" value="Cyclophilin-like"/>
    <property type="match status" value="1"/>
</dbReference>
<feature type="domain" description="PPIase cyclophilin-type" evidence="4">
    <location>
        <begin position="61"/>
        <end position="199"/>
    </location>
</feature>
<evidence type="ECO:0000256" key="2">
    <source>
        <dbReference type="ARBA" id="ARBA00023110"/>
    </source>
</evidence>
<evidence type="ECO:0000256" key="3">
    <source>
        <dbReference type="ARBA" id="ARBA00023235"/>
    </source>
</evidence>
<dbReference type="PANTHER" id="PTHR45625:SF4">
    <property type="entry name" value="PEPTIDYLPROLYL ISOMERASE DOMAIN AND WD REPEAT-CONTAINING PROTEIN 1"/>
    <property type="match status" value="1"/>
</dbReference>
<dbReference type="InterPro" id="IPR002130">
    <property type="entry name" value="Cyclophilin-type_PPIase_dom"/>
</dbReference>
<dbReference type="Pfam" id="PF00160">
    <property type="entry name" value="Pro_isomerase"/>
    <property type="match status" value="1"/>
</dbReference>